<dbReference type="InterPro" id="IPR036354">
    <property type="entry name" value="Prot_inh_pot1_sf"/>
</dbReference>
<organism evidence="4 5">
    <name type="scientific">Quillaja saponaria</name>
    <name type="common">Soap bark tree</name>
    <dbReference type="NCBI Taxonomy" id="32244"/>
    <lineage>
        <taxon>Eukaryota</taxon>
        <taxon>Viridiplantae</taxon>
        <taxon>Streptophyta</taxon>
        <taxon>Embryophyta</taxon>
        <taxon>Tracheophyta</taxon>
        <taxon>Spermatophyta</taxon>
        <taxon>Magnoliopsida</taxon>
        <taxon>eudicotyledons</taxon>
        <taxon>Gunneridae</taxon>
        <taxon>Pentapetalae</taxon>
        <taxon>rosids</taxon>
        <taxon>fabids</taxon>
        <taxon>Fabales</taxon>
        <taxon>Quillajaceae</taxon>
        <taxon>Quillaja</taxon>
    </lineage>
</organism>
<keyword evidence="3" id="KW-0722">Serine protease inhibitor</keyword>
<dbReference type="PANTHER" id="PTHR33091">
    <property type="entry name" value="PROTEIN, PUTATIVE, EXPRESSED-RELATED"/>
    <property type="match status" value="1"/>
</dbReference>
<evidence type="ECO:0000313" key="5">
    <source>
        <dbReference type="Proteomes" id="UP001163823"/>
    </source>
</evidence>
<evidence type="ECO:0000313" key="4">
    <source>
        <dbReference type="EMBL" id="KAJ7979920.1"/>
    </source>
</evidence>
<dbReference type="GO" id="GO:0004867">
    <property type="term" value="F:serine-type endopeptidase inhibitor activity"/>
    <property type="evidence" value="ECO:0007669"/>
    <property type="project" value="UniProtKB-KW"/>
</dbReference>
<dbReference type="Proteomes" id="UP001163823">
    <property type="component" value="Chromosome 2"/>
</dbReference>
<reference evidence="4" key="1">
    <citation type="journal article" date="2023" name="Science">
        <title>Elucidation of the pathway for biosynthesis of saponin adjuvants from the soapbark tree.</title>
        <authorList>
            <person name="Reed J."/>
            <person name="Orme A."/>
            <person name="El-Demerdash A."/>
            <person name="Owen C."/>
            <person name="Martin L.B.B."/>
            <person name="Misra R.C."/>
            <person name="Kikuchi S."/>
            <person name="Rejzek M."/>
            <person name="Martin A.C."/>
            <person name="Harkess A."/>
            <person name="Leebens-Mack J."/>
            <person name="Louveau T."/>
            <person name="Stephenson M.J."/>
            <person name="Osbourn A."/>
        </authorList>
    </citation>
    <scope>NUCLEOTIDE SEQUENCE</scope>
    <source>
        <strain evidence="4">S10</strain>
    </source>
</reference>
<sequence>MNPNVALQIVPISFTKEIYHLTQNCQDNQKHKELARVECPGKKSSWPELVGKDGKVAAAIVEIQNRHVTVEIVLEGSAVFEDWRCDRVRVWVDAYGVVTKVPVIG</sequence>
<name>A0AAD7QE85_QUISA</name>
<proteinExistence type="inferred from homology"/>
<dbReference type="GO" id="GO:0009611">
    <property type="term" value="P:response to wounding"/>
    <property type="evidence" value="ECO:0007669"/>
    <property type="project" value="InterPro"/>
</dbReference>
<evidence type="ECO:0000256" key="3">
    <source>
        <dbReference type="ARBA" id="ARBA00022900"/>
    </source>
</evidence>
<protein>
    <submittedName>
        <fullName evidence="4">Proteinase inhibitor</fullName>
    </submittedName>
</protein>
<comment type="caution">
    <text evidence="4">The sequence shown here is derived from an EMBL/GenBank/DDBJ whole genome shotgun (WGS) entry which is preliminary data.</text>
</comment>
<dbReference type="PRINTS" id="PR00292">
    <property type="entry name" value="POTATOINHBTR"/>
</dbReference>
<dbReference type="KEGG" id="qsa:O6P43_003263"/>
<dbReference type="AlphaFoldDB" id="A0AAD7QE85"/>
<evidence type="ECO:0000256" key="2">
    <source>
        <dbReference type="ARBA" id="ARBA00022690"/>
    </source>
</evidence>
<dbReference type="PANTHER" id="PTHR33091:SF73">
    <property type="entry name" value="INHIBITOR OF TRYPSIN AND HAGEMAN FACTOR-LIKE"/>
    <property type="match status" value="1"/>
</dbReference>
<dbReference type="InterPro" id="IPR000864">
    <property type="entry name" value="Prot_inh_pot1"/>
</dbReference>
<gene>
    <name evidence="4" type="ORF">O6P43_003263</name>
</gene>
<comment type="similarity">
    <text evidence="1">Belongs to the protease inhibitor I13 (potato type I serine protease inhibitor) family.</text>
</comment>
<accession>A0AAD7QE85</accession>
<dbReference type="SUPFAM" id="SSF54654">
    <property type="entry name" value="CI-2 family of serine protease inhibitors"/>
    <property type="match status" value="1"/>
</dbReference>
<dbReference type="PROSITE" id="PS00285">
    <property type="entry name" value="POTATO_INHIBITOR"/>
    <property type="match status" value="1"/>
</dbReference>
<dbReference type="Gene3D" id="3.30.10.10">
    <property type="entry name" value="Trypsin Inhibitor V, subunit A"/>
    <property type="match status" value="1"/>
</dbReference>
<dbReference type="EMBL" id="JARAOO010000002">
    <property type="protein sequence ID" value="KAJ7979920.1"/>
    <property type="molecule type" value="Genomic_DNA"/>
</dbReference>
<dbReference type="Pfam" id="PF00280">
    <property type="entry name" value="potato_inhibit"/>
    <property type="match status" value="1"/>
</dbReference>
<keyword evidence="5" id="KW-1185">Reference proteome</keyword>
<evidence type="ECO:0000256" key="1">
    <source>
        <dbReference type="ARBA" id="ARBA00008210"/>
    </source>
</evidence>
<keyword evidence="2" id="KW-0646">Protease inhibitor</keyword>